<dbReference type="RefSeq" id="WP_130458275.1">
    <property type="nucleotide sequence ID" value="NZ_SHKM01000001.1"/>
</dbReference>
<keyword evidence="17" id="KW-1185">Reference proteome</keyword>
<evidence type="ECO:0000256" key="7">
    <source>
        <dbReference type="ARBA" id="ARBA00023136"/>
    </source>
</evidence>
<feature type="domain" description="TonB-dependent receptor plug" evidence="15">
    <location>
        <begin position="69"/>
        <end position="165"/>
    </location>
</feature>
<comment type="caution">
    <text evidence="16">The sequence shown here is derived from an EMBL/GenBank/DDBJ whole genome shotgun (WGS) entry which is preliminary data.</text>
</comment>
<dbReference type="EMBL" id="SHKM01000001">
    <property type="protein sequence ID" value="RZT89538.1"/>
    <property type="molecule type" value="Genomic_DNA"/>
</dbReference>
<keyword evidence="6 11" id="KW-0798">TonB box</keyword>
<dbReference type="Gene3D" id="2.40.170.20">
    <property type="entry name" value="TonB-dependent receptor, beta-barrel domain"/>
    <property type="match status" value="1"/>
</dbReference>
<dbReference type="InterPro" id="IPR039426">
    <property type="entry name" value="TonB-dep_rcpt-like"/>
</dbReference>
<dbReference type="PANTHER" id="PTHR40980">
    <property type="entry name" value="PLUG DOMAIN-CONTAINING PROTEIN"/>
    <property type="match status" value="1"/>
</dbReference>
<dbReference type="InterPro" id="IPR036942">
    <property type="entry name" value="Beta-barrel_TonB_sf"/>
</dbReference>
<dbReference type="InterPro" id="IPR037066">
    <property type="entry name" value="Plug_dom_sf"/>
</dbReference>
<dbReference type="Pfam" id="PF00593">
    <property type="entry name" value="TonB_dep_Rec_b-barrel"/>
    <property type="match status" value="1"/>
</dbReference>
<evidence type="ECO:0000256" key="12">
    <source>
        <dbReference type="SAM" id="MobiDB-lite"/>
    </source>
</evidence>
<dbReference type="Proteomes" id="UP000292136">
    <property type="component" value="Unassembled WGS sequence"/>
</dbReference>
<dbReference type="SUPFAM" id="SSF56935">
    <property type="entry name" value="Porins"/>
    <property type="match status" value="1"/>
</dbReference>
<evidence type="ECO:0000256" key="3">
    <source>
        <dbReference type="ARBA" id="ARBA00022448"/>
    </source>
</evidence>
<evidence type="ECO:0000313" key="16">
    <source>
        <dbReference type="EMBL" id="RZT89538.1"/>
    </source>
</evidence>
<dbReference type="PROSITE" id="PS52016">
    <property type="entry name" value="TONB_DEPENDENT_REC_3"/>
    <property type="match status" value="1"/>
</dbReference>
<evidence type="ECO:0000259" key="14">
    <source>
        <dbReference type="Pfam" id="PF00593"/>
    </source>
</evidence>
<keyword evidence="3 10" id="KW-0813">Transport</keyword>
<proteinExistence type="inferred from homology"/>
<keyword evidence="5 10" id="KW-0812">Transmembrane</keyword>
<gene>
    <name evidence="16" type="ORF">EV678_0324</name>
</gene>
<evidence type="ECO:0000256" key="2">
    <source>
        <dbReference type="ARBA" id="ARBA00009810"/>
    </source>
</evidence>
<feature type="region of interest" description="Disordered" evidence="12">
    <location>
        <begin position="505"/>
        <end position="527"/>
    </location>
</feature>
<dbReference type="InterPro" id="IPR000531">
    <property type="entry name" value="Beta-barrel_TonB"/>
</dbReference>
<feature type="signal peptide" evidence="13">
    <location>
        <begin position="1"/>
        <end position="30"/>
    </location>
</feature>
<comment type="subcellular location">
    <subcellularLocation>
        <location evidence="1 10">Cell outer membrane</location>
        <topology evidence="1 10">Multi-pass membrane protein</topology>
    </subcellularLocation>
</comment>
<evidence type="ECO:0000256" key="11">
    <source>
        <dbReference type="RuleBase" id="RU003357"/>
    </source>
</evidence>
<organism evidence="16 17">
    <name type="scientific">Azospira oryzae</name>
    <dbReference type="NCBI Taxonomy" id="146939"/>
    <lineage>
        <taxon>Bacteria</taxon>
        <taxon>Pseudomonadati</taxon>
        <taxon>Pseudomonadota</taxon>
        <taxon>Betaproteobacteria</taxon>
        <taxon>Rhodocyclales</taxon>
        <taxon>Rhodocyclaceae</taxon>
        <taxon>Azospira</taxon>
    </lineage>
</organism>
<dbReference type="Pfam" id="PF07715">
    <property type="entry name" value="Plug"/>
    <property type="match status" value="1"/>
</dbReference>
<keyword evidence="7 10" id="KW-0472">Membrane</keyword>
<keyword evidence="4 10" id="KW-1134">Transmembrane beta strand</keyword>
<keyword evidence="13" id="KW-0732">Signal</keyword>
<evidence type="ECO:0000259" key="15">
    <source>
        <dbReference type="Pfam" id="PF07715"/>
    </source>
</evidence>
<dbReference type="CDD" id="cd01347">
    <property type="entry name" value="ligand_gated_channel"/>
    <property type="match status" value="1"/>
</dbReference>
<dbReference type="InterPro" id="IPR012910">
    <property type="entry name" value="Plug_dom"/>
</dbReference>
<evidence type="ECO:0000256" key="8">
    <source>
        <dbReference type="ARBA" id="ARBA00023170"/>
    </source>
</evidence>
<reference evidence="16 17" key="1">
    <citation type="submission" date="2019-02" db="EMBL/GenBank/DDBJ databases">
        <title>Genomic Encyclopedia of Type Strains, Phase IV (KMG-IV): sequencing the most valuable type-strain genomes for metagenomic binning, comparative biology and taxonomic classification.</title>
        <authorList>
            <person name="Goeker M."/>
        </authorList>
    </citation>
    <scope>NUCLEOTIDE SEQUENCE [LARGE SCALE GENOMIC DNA]</scope>
    <source>
        <strain evidence="16 17">DSM 21223</strain>
    </source>
</reference>
<evidence type="ECO:0000256" key="13">
    <source>
        <dbReference type="SAM" id="SignalP"/>
    </source>
</evidence>
<keyword evidence="8 16" id="KW-0675">Receptor</keyword>
<evidence type="ECO:0000256" key="9">
    <source>
        <dbReference type="ARBA" id="ARBA00023237"/>
    </source>
</evidence>
<evidence type="ECO:0000256" key="4">
    <source>
        <dbReference type="ARBA" id="ARBA00022452"/>
    </source>
</evidence>
<comment type="similarity">
    <text evidence="2 10 11">Belongs to the TonB-dependent receptor family.</text>
</comment>
<evidence type="ECO:0000256" key="5">
    <source>
        <dbReference type="ARBA" id="ARBA00022692"/>
    </source>
</evidence>
<dbReference type="PANTHER" id="PTHR40980:SF4">
    <property type="entry name" value="TONB-DEPENDENT RECEPTOR-LIKE BETA-BARREL DOMAIN-CONTAINING PROTEIN"/>
    <property type="match status" value="1"/>
</dbReference>
<feature type="compositionally biased region" description="Polar residues" evidence="12">
    <location>
        <begin position="507"/>
        <end position="518"/>
    </location>
</feature>
<dbReference type="Gene3D" id="2.170.130.10">
    <property type="entry name" value="TonB-dependent receptor, plug domain"/>
    <property type="match status" value="1"/>
</dbReference>
<evidence type="ECO:0000256" key="1">
    <source>
        <dbReference type="ARBA" id="ARBA00004571"/>
    </source>
</evidence>
<name>A0ABY0IPN0_9RHOO</name>
<feature type="domain" description="TonB-dependent receptor-like beta-barrel" evidence="14">
    <location>
        <begin position="279"/>
        <end position="711"/>
    </location>
</feature>
<feature type="chain" id="PRO_5046563725" evidence="13">
    <location>
        <begin position="31"/>
        <end position="749"/>
    </location>
</feature>
<evidence type="ECO:0000256" key="6">
    <source>
        <dbReference type="ARBA" id="ARBA00023077"/>
    </source>
</evidence>
<evidence type="ECO:0000256" key="10">
    <source>
        <dbReference type="PROSITE-ProRule" id="PRU01360"/>
    </source>
</evidence>
<accession>A0ABY0IPN0</accession>
<protein>
    <submittedName>
        <fullName evidence="16">Iron complex outermembrane receptor protein</fullName>
    </submittedName>
</protein>
<keyword evidence="9 10" id="KW-0998">Cell outer membrane</keyword>
<evidence type="ECO:0000313" key="17">
    <source>
        <dbReference type="Proteomes" id="UP000292136"/>
    </source>
</evidence>
<sequence length="749" mass="82321">MVLSPNALPLPRLRPLLPLLLAALPLAAAAAEAEAPTTKPASSQKDGRTLGEIVVSSTRLDDTEQRRFATAAKMVFGREELDRYGDSSVGDVLKRLPGVTMSGTPGRGGDIRMRGLGNGYTMILLNGEPAPRGFSLDSIPPEQVERIEVMRAPVAEHSARAIAGTINIVLREDFARKQNDFRPSLNLENGRLQPFVSLQRSDAIGNFGYNINANLMHRDQDSEVATTTSARNLATGIPILQRLEESRSHTVADGLHLSSRLNWKLDGGDSLSLNPFLAQNQSATTGNTQLTQSVGAAPYANASWRTENESTMLRLMGNWKHRLDGGSKLDIRFNGGLANSDSTTDRREYDAGGAVAHTHWNSTSIRDSSFSTAGKLSHPLNREHNLAFGWELERGQRKESATTVQDGALQLAQFGSDLQASTSRLAAFGQDEWEVSPLWSLYGGLRWETIRTRSEWAASSASNDSSVASPLFHSVWRFTEESKDQIRLGLTRSYKAPTLNQLVPRPSLSSTYPTSGANTVDKADSAGNPNLKPELAWGLDLAFEHYLAEGGILSASLFQRNIDNLIRNVTSLQSVSWSPVQRWVTTPQNIGSATTRGIELEAKFRLPELLAEAPPVDIRANLSRFWSEVEGIAGPNNRLDQQPTYSANLGADYRLRSLPLTIGGNLNWTPAYTVQQSNTQTYTQQLKRVYDVYALWQVQPDTRIRFSAANLLQADYDTGATYLSGSTEQSVQSSTRTYRIFSARLEIKF</sequence>